<dbReference type="Proteomes" id="UP000504636">
    <property type="component" value="Unplaced"/>
</dbReference>
<dbReference type="GO" id="GO:0004649">
    <property type="term" value="F:poly(ADP-ribose) glycohydrolase activity"/>
    <property type="evidence" value="ECO:0007669"/>
    <property type="project" value="InterPro"/>
</dbReference>
<dbReference type="InterPro" id="IPR046372">
    <property type="entry name" value="PARG_cat_C"/>
</dbReference>
<dbReference type="AlphaFoldDB" id="A0A6A6Z7X3"/>
<dbReference type="Pfam" id="PF05028">
    <property type="entry name" value="PARG_cat_C"/>
    <property type="match status" value="1"/>
</dbReference>
<dbReference type="GO" id="GO:0006282">
    <property type="term" value="P:regulation of DNA repair"/>
    <property type="evidence" value="ECO:0007669"/>
    <property type="project" value="InterPro"/>
</dbReference>
<protein>
    <recommendedName>
        <fullName evidence="1">PARG catalytic Macro domain-containing protein</fullName>
    </recommendedName>
</protein>
<evidence type="ECO:0000313" key="4">
    <source>
        <dbReference type="RefSeq" id="XP_033584074.1"/>
    </source>
</evidence>
<dbReference type="OrthoDB" id="1937899at2759"/>
<reference evidence="4" key="2">
    <citation type="submission" date="2020-04" db="EMBL/GenBank/DDBJ databases">
        <authorList>
            <consortium name="NCBI Genome Project"/>
        </authorList>
    </citation>
    <scope>NUCLEOTIDE SEQUENCE</scope>
    <source>
        <strain evidence="4">CBS 304.34</strain>
    </source>
</reference>
<evidence type="ECO:0000313" key="2">
    <source>
        <dbReference type="EMBL" id="KAF2817110.1"/>
    </source>
</evidence>
<reference evidence="2 4" key="1">
    <citation type="journal article" date="2020" name="Stud. Mycol.">
        <title>101 Dothideomycetes genomes: a test case for predicting lifestyles and emergence of pathogens.</title>
        <authorList>
            <person name="Haridas S."/>
            <person name="Albert R."/>
            <person name="Binder M."/>
            <person name="Bloem J."/>
            <person name="Labutti K."/>
            <person name="Salamov A."/>
            <person name="Andreopoulos B."/>
            <person name="Baker S."/>
            <person name="Barry K."/>
            <person name="Bills G."/>
            <person name="Bluhm B."/>
            <person name="Cannon C."/>
            <person name="Castanera R."/>
            <person name="Culley D."/>
            <person name="Daum C."/>
            <person name="Ezra D."/>
            <person name="Gonzalez J."/>
            <person name="Henrissat B."/>
            <person name="Kuo A."/>
            <person name="Liang C."/>
            <person name="Lipzen A."/>
            <person name="Lutzoni F."/>
            <person name="Magnuson J."/>
            <person name="Mondo S."/>
            <person name="Nolan M."/>
            <person name="Ohm R."/>
            <person name="Pangilinan J."/>
            <person name="Park H.-J."/>
            <person name="Ramirez L."/>
            <person name="Alfaro M."/>
            <person name="Sun H."/>
            <person name="Tritt A."/>
            <person name="Yoshinaga Y."/>
            <person name="Zwiers L.-H."/>
            <person name="Turgeon B."/>
            <person name="Goodwin S."/>
            <person name="Spatafora J."/>
            <person name="Crous P."/>
            <person name="Grigoriev I."/>
        </authorList>
    </citation>
    <scope>NUCLEOTIDE SEQUENCE</scope>
    <source>
        <strain evidence="2 4">CBS 304.34</strain>
    </source>
</reference>
<accession>A0A6A6Z7X3</accession>
<evidence type="ECO:0000259" key="1">
    <source>
        <dbReference type="Pfam" id="PF05028"/>
    </source>
</evidence>
<dbReference type="EMBL" id="MU003692">
    <property type="protein sequence ID" value="KAF2817110.1"/>
    <property type="molecule type" value="Genomic_DNA"/>
</dbReference>
<keyword evidence="3" id="KW-1185">Reference proteome</keyword>
<dbReference type="RefSeq" id="XP_033584074.1">
    <property type="nucleotide sequence ID" value="XM_033727412.1"/>
</dbReference>
<organism evidence="2">
    <name type="scientific">Mytilinidion resinicola</name>
    <dbReference type="NCBI Taxonomy" id="574789"/>
    <lineage>
        <taxon>Eukaryota</taxon>
        <taxon>Fungi</taxon>
        <taxon>Dikarya</taxon>
        <taxon>Ascomycota</taxon>
        <taxon>Pezizomycotina</taxon>
        <taxon>Dothideomycetes</taxon>
        <taxon>Pleosporomycetidae</taxon>
        <taxon>Mytilinidiales</taxon>
        <taxon>Mytilinidiaceae</taxon>
        <taxon>Mytilinidion</taxon>
    </lineage>
</organism>
<gene>
    <name evidence="2 4" type="ORF">BDZ99DRAFT_564908</name>
</gene>
<sequence>MTYLLPTHPSLSCNDPLGICDVEDPIQADVLTQLVHEARIAPGISSLTTLIEDIAYSIHGNGRLDTSHLRQFLRTNWTDQYVVALQNLLESALLVPELFDTNSLDRLSGPNVSTTIPNSPSSSPVVRFTGLQINALLAHQFLGTLSQPTGNTWGLPCFTSWFSGGVAHENAVDGYLATILGHFEHGGYDKSANFSFMMQKADPMPEPSQCDAIPDLQLVVVSEESEPSSSDSDTESPFVLVAAHSQPGPGPTATHEERLQSASPALSISALVSPVIPPDAAVITSAFPLHAAWKGHNRTARLECLIPPLSRPTRHYVLADALPLDEADDVEGGGLKDLQEGRMVREIRKLFASFEGSMVMQSQAEQPSSVPCIVKAVAWGCQAFGGNVLAKFVCMMIAAGLSGVHVQLSLLENRGADIEAVKDVLSKKHSVAELWRIVESPEVCHCRDTTELKEFILSYQR</sequence>
<name>A0A6A6Z7X3_9PEZI</name>
<evidence type="ECO:0000313" key="3">
    <source>
        <dbReference type="Proteomes" id="UP000504636"/>
    </source>
</evidence>
<proteinExistence type="predicted"/>
<feature type="domain" description="PARG catalytic Macro" evidence="1">
    <location>
        <begin position="312"/>
        <end position="408"/>
    </location>
</feature>
<dbReference type="GeneID" id="54468305"/>
<reference evidence="4" key="3">
    <citation type="submission" date="2025-04" db="UniProtKB">
        <authorList>
            <consortium name="RefSeq"/>
        </authorList>
    </citation>
    <scope>IDENTIFICATION</scope>
    <source>
        <strain evidence="4">CBS 304.34</strain>
    </source>
</reference>
<feature type="non-terminal residue" evidence="2">
    <location>
        <position position="1"/>
    </location>
</feature>